<dbReference type="AlphaFoldDB" id="A0A437QVU4"/>
<dbReference type="InterPro" id="IPR050789">
    <property type="entry name" value="Diverse_Enzym_Activities"/>
</dbReference>
<dbReference type="Gene3D" id="3.40.710.10">
    <property type="entry name" value="DD-peptidase/beta-lactamase superfamily"/>
    <property type="match status" value="1"/>
</dbReference>
<dbReference type="SUPFAM" id="SSF56601">
    <property type="entry name" value="beta-lactamase/transpeptidase-like"/>
    <property type="match status" value="1"/>
</dbReference>
<dbReference type="Pfam" id="PF00144">
    <property type="entry name" value="Beta-lactamase"/>
    <property type="match status" value="1"/>
</dbReference>
<sequence length="381" mass="41742">MTGLETFPNPDLVVGDDHKQQWMRAAFRRNGFHNADRLFRRARSFRAARVLALEESYCPKLMGLDATRRLSEQPYLSALVVARGNEILLEVRAPDFPVSQTHSIQSVTKLHIHLMVGWLIAEGRIDPTLPVSRVLPDIGDGYRHVTVQDLLDMQVVNDFSEDYSDPNADCYREEVALGWRLPPQGESESGLSDFAHGIGGAGVRAGDGVVHYKSVNTDVLTLICSQVSPVPLEQLIEAVVSAAGYEGAFHISISPDGYPAFSGGGCLTARDAVRLGLLFARWGAGPDGSTMFNGAFLRKSIERSAPRFKPPRQHVRYSNHLMTNGVWVGHAGYGGQFVMADPNRGVAAAFLSVLDNESGYDERYMENVVRDLDTVISSVGA</sequence>
<dbReference type="PANTHER" id="PTHR43283">
    <property type="entry name" value="BETA-LACTAMASE-RELATED"/>
    <property type="match status" value="1"/>
</dbReference>
<comment type="caution">
    <text evidence="2">The sequence shown here is derived from an EMBL/GenBank/DDBJ whole genome shotgun (WGS) entry which is preliminary data.</text>
</comment>
<evidence type="ECO:0000313" key="2">
    <source>
        <dbReference type="EMBL" id="RVU38618.1"/>
    </source>
</evidence>
<gene>
    <name evidence="2" type="ORF">EOI86_04900</name>
</gene>
<organism evidence="2 3">
    <name type="scientific">Hwanghaeella grinnelliae</name>
    <dbReference type="NCBI Taxonomy" id="2500179"/>
    <lineage>
        <taxon>Bacteria</taxon>
        <taxon>Pseudomonadati</taxon>
        <taxon>Pseudomonadota</taxon>
        <taxon>Alphaproteobacteria</taxon>
        <taxon>Rhodospirillales</taxon>
        <taxon>Rhodospirillaceae</taxon>
        <taxon>Hwanghaeella</taxon>
    </lineage>
</organism>
<dbReference type="Proteomes" id="UP000287447">
    <property type="component" value="Unassembled WGS sequence"/>
</dbReference>
<dbReference type="InterPro" id="IPR001466">
    <property type="entry name" value="Beta-lactam-related"/>
</dbReference>
<protein>
    <submittedName>
        <fullName evidence="2">Class C beta-lactamase-related serine hydrolase</fullName>
    </submittedName>
</protein>
<dbReference type="EMBL" id="SADE01000001">
    <property type="protein sequence ID" value="RVU38618.1"/>
    <property type="molecule type" value="Genomic_DNA"/>
</dbReference>
<feature type="domain" description="Beta-lactamase-related" evidence="1">
    <location>
        <begin position="102"/>
        <end position="356"/>
    </location>
</feature>
<dbReference type="RefSeq" id="WP_127763991.1">
    <property type="nucleotide sequence ID" value="NZ_SADE01000001.1"/>
</dbReference>
<proteinExistence type="predicted"/>
<dbReference type="GO" id="GO:0016787">
    <property type="term" value="F:hydrolase activity"/>
    <property type="evidence" value="ECO:0007669"/>
    <property type="project" value="UniProtKB-KW"/>
</dbReference>
<dbReference type="Gene3D" id="1.20.58.710">
    <property type="match status" value="1"/>
</dbReference>
<evidence type="ECO:0000259" key="1">
    <source>
        <dbReference type="Pfam" id="PF00144"/>
    </source>
</evidence>
<dbReference type="InterPro" id="IPR012338">
    <property type="entry name" value="Beta-lactam/transpept-like"/>
</dbReference>
<dbReference type="OrthoDB" id="9814204at2"/>
<keyword evidence="3" id="KW-1185">Reference proteome</keyword>
<reference evidence="3" key="1">
    <citation type="submission" date="2019-01" db="EMBL/GenBank/DDBJ databases">
        <title>Gri0909 isolated from a small marine red alga.</title>
        <authorList>
            <person name="Kim J."/>
            <person name="Jeong S.E."/>
            <person name="Jeon C.O."/>
        </authorList>
    </citation>
    <scope>NUCLEOTIDE SEQUENCE [LARGE SCALE GENOMIC DNA]</scope>
    <source>
        <strain evidence="3">Gri0909</strain>
    </source>
</reference>
<name>A0A437QVU4_9PROT</name>
<evidence type="ECO:0000313" key="3">
    <source>
        <dbReference type="Proteomes" id="UP000287447"/>
    </source>
</evidence>
<keyword evidence="2" id="KW-0378">Hydrolase</keyword>
<dbReference type="PANTHER" id="PTHR43283:SF7">
    <property type="entry name" value="BETA-LACTAMASE-RELATED DOMAIN-CONTAINING PROTEIN"/>
    <property type="match status" value="1"/>
</dbReference>
<accession>A0A437QVU4</accession>